<evidence type="ECO:0000256" key="1">
    <source>
        <dbReference type="SAM" id="MobiDB-lite"/>
    </source>
</evidence>
<name>A0ABC9BU50_9POAL</name>
<gene>
    <name evidence="3" type="ORF">URODEC1_LOCUS68609</name>
</gene>
<dbReference type="PANTHER" id="PTHR33127">
    <property type="entry name" value="TRANSMEMBRANE PROTEIN"/>
    <property type="match status" value="1"/>
</dbReference>
<dbReference type="AlphaFoldDB" id="A0ABC9BU50"/>
<keyword evidence="4" id="KW-1185">Reference proteome</keyword>
<dbReference type="PANTHER" id="PTHR33127:SF90">
    <property type="entry name" value="F-BOX DOMAIN-CONTAINING PROTEIN"/>
    <property type="match status" value="1"/>
</dbReference>
<protein>
    <recommendedName>
        <fullName evidence="2">KIB1-4 beta-propeller domain-containing protein</fullName>
    </recommendedName>
</protein>
<accession>A0ABC9BU50</accession>
<dbReference type="EMBL" id="OZ075137">
    <property type="protein sequence ID" value="CAL5007660.1"/>
    <property type="molecule type" value="Genomic_DNA"/>
</dbReference>
<organism evidence="3 4">
    <name type="scientific">Urochloa decumbens</name>
    <dbReference type="NCBI Taxonomy" id="240449"/>
    <lineage>
        <taxon>Eukaryota</taxon>
        <taxon>Viridiplantae</taxon>
        <taxon>Streptophyta</taxon>
        <taxon>Embryophyta</taxon>
        <taxon>Tracheophyta</taxon>
        <taxon>Spermatophyta</taxon>
        <taxon>Magnoliopsida</taxon>
        <taxon>Liliopsida</taxon>
        <taxon>Poales</taxon>
        <taxon>Poaceae</taxon>
        <taxon>PACMAD clade</taxon>
        <taxon>Panicoideae</taxon>
        <taxon>Panicodae</taxon>
        <taxon>Paniceae</taxon>
        <taxon>Melinidinae</taxon>
        <taxon>Urochloa</taxon>
    </lineage>
</organism>
<feature type="domain" description="KIB1-4 beta-propeller" evidence="2">
    <location>
        <begin position="351"/>
        <end position="571"/>
    </location>
</feature>
<evidence type="ECO:0000259" key="2">
    <source>
        <dbReference type="Pfam" id="PF03478"/>
    </source>
</evidence>
<evidence type="ECO:0000313" key="4">
    <source>
        <dbReference type="Proteomes" id="UP001497457"/>
    </source>
</evidence>
<dbReference type="Proteomes" id="UP001497457">
    <property type="component" value="Chromosome 27b"/>
</dbReference>
<feature type="region of interest" description="Disordered" evidence="1">
    <location>
        <begin position="1"/>
        <end position="21"/>
    </location>
</feature>
<dbReference type="Pfam" id="PF03478">
    <property type="entry name" value="Beta-prop_KIB1-4"/>
    <property type="match status" value="2"/>
</dbReference>
<proteinExistence type="predicted"/>
<sequence length="631" mass="71576">MAPPPPPPHPRRAEGHGYGFPPGFDTKPWVVQFNRSPKPPLALISPFDAGRRPQHLDVPELRGGRTCVGQDGDWFLMRDEGTGWCSRVRLSGLSSSQVALPPPLQKSFNVPRPMDPGVKFSDYMVESCGDIFLIRLHHFGSPRVVVNLDACRWNPSRDDWEIVETIGGRTFFLGSKSSFAVSSATRAGTKPNCVHILMRSGYHGFVIYTVSLEDMTIRLNIVEGCNKDLEAFWFVPSRLKQGPPTEFVERKETNQKIEQGKRMNSMLPSKGLGSSNESSQWSDLHTDLVELLVPKISFIDVLHLRAVCKQWSSISSATIQHAKVFPLLMSTCPRRKDSLDFFDPVSKRKYTIILNIPDDEDCKRSQMLWYSKNGWIIVSRGRRSLYLVNPFKRSPDAVIILPLLDSYGIKGVSFSSVPGSADFLVITVQINAIGTLVTVKTWRPGDKNWTENVFNNGIPFIMACHNPVFFQGNFYCLDINGRIGVFKPDTSEWSVLEKPVAIRSGDGMLSSERIYSYLAEWNGALIAIFRADSVKQGAIKMYKLDCSQMHWSKLDGLKDAVVFWDRKSALVRPPPEEEFCNKMFLPNYAEKDGGRAPTFYCFERRQYYPSFYDHKELINALWFEPNLEDFQ</sequence>
<feature type="domain" description="KIB1-4 beta-propeller" evidence="2">
    <location>
        <begin position="112"/>
        <end position="197"/>
    </location>
</feature>
<evidence type="ECO:0000313" key="3">
    <source>
        <dbReference type="EMBL" id="CAL5007660.1"/>
    </source>
</evidence>
<dbReference type="InterPro" id="IPR005174">
    <property type="entry name" value="KIB1-4_b-propeller"/>
</dbReference>
<reference evidence="3" key="1">
    <citation type="submission" date="2024-10" db="EMBL/GenBank/DDBJ databases">
        <authorList>
            <person name="Ryan C."/>
        </authorList>
    </citation>
    <scope>NUCLEOTIDE SEQUENCE [LARGE SCALE GENOMIC DNA]</scope>
</reference>